<evidence type="ECO:0000313" key="1">
    <source>
        <dbReference type="EMBL" id="ERK39019.1"/>
    </source>
</evidence>
<keyword evidence="2" id="KW-1185">Reference proteome</keyword>
<organism evidence="1 2">
    <name type="scientific">Segatella baroniae F0067</name>
    <dbReference type="NCBI Taxonomy" id="1115809"/>
    <lineage>
        <taxon>Bacteria</taxon>
        <taxon>Pseudomonadati</taxon>
        <taxon>Bacteroidota</taxon>
        <taxon>Bacteroidia</taxon>
        <taxon>Bacteroidales</taxon>
        <taxon>Prevotellaceae</taxon>
        <taxon>Segatella</taxon>
    </lineage>
</organism>
<sequence length="38" mass="4554">MELEEEKFEAKPPPFDSWIRTIPIIRIEARTIRITNNV</sequence>
<proteinExistence type="predicted"/>
<reference evidence="1 2" key="1">
    <citation type="submission" date="2013-08" db="EMBL/GenBank/DDBJ databases">
        <authorList>
            <person name="Durkin A.S."/>
            <person name="Haft D.R."/>
            <person name="McCorrison J."/>
            <person name="Torralba M."/>
            <person name="Gillis M."/>
            <person name="Haft D.H."/>
            <person name="Methe B."/>
            <person name="Sutton G."/>
            <person name="Nelson K.E."/>
        </authorList>
    </citation>
    <scope>NUCLEOTIDE SEQUENCE [LARGE SCALE GENOMIC DNA]</scope>
    <source>
        <strain evidence="1 2">F0067</strain>
    </source>
</reference>
<accession>U2P5N4</accession>
<protein>
    <submittedName>
        <fullName evidence="1">Uncharacterized protein</fullName>
    </submittedName>
</protein>
<dbReference type="PATRIC" id="fig|1115809.3.peg.1780"/>
<dbReference type="AlphaFoldDB" id="U2P5N4"/>
<dbReference type="EMBL" id="AWEY01000032">
    <property type="protein sequence ID" value="ERK39019.1"/>
    <property type="molecule type" value="Genomic_DNA"/>
</dbReference>
<name>U2P5N4_9BACT</name>
<evidence type="ECO:0000313" key="2">
    <source>
        <dbReference type="Proteomes" id="UP000016648"/>
    </source>
</evidence>
<dbReference type="Proteomes" id="UP000016648">
    <property type="component" value="Unassembled WGS sequence"/>
</dbReference>
<gene>
    <name evidence="1" type="ORF">HMPREF9135_0773</name>
</gene>
<comment type="caution">
    <text evidence="1">The sequence shown here is derived from an EMBL/GenBank/DDBJ whole genome shotgun (WGS) entry which is preliminary data.</text>
</comment>